<feature type="domain" description="Hydantoinase/oxoprolinase N-terminal" evidence="2">
    <location>
        <begin position="3"/>
        <end position="191"/>
    </location>
</feature>
<feature type="domain" description="Hydantoinase A/oxoprolinase" evidence="1">
    <location>
        <begin position="217"/>
        <end position="498"/>
    </location>
</feature>
<dbReference type="RefSeq" id="WP_194213007.1">
    <property type="nucleotide sequence ID" value="NZ_CP061205.1"/>
</dbReference>
<dbReference type="Proteomes" id="UP001595444">
    <property type="component" value="Unassembled WGS sequence"/>
</dbReference>
<dbReference type="EMBL" id="JBHRSL010000010">
    <property type="protein sequence ID" value="MFC3053163.1"/>
    <property type="molecule type" value="Genomic_DNA"/>
</dbReference>
<dbReference type="PANTHER" id="PTHR11365">
    <property type="entry name" value="5-OXOPROLINASE RELATED"/>
    <property type="match status" value="1"/>
</dbReference>
<feature type="domain" description="Acetophenone carboxylase-like C-terminal" evidence="3">
    <location>
        <begin position="527"/>
        <end position="700"/>
    </location>
</feature>
<dbReference type="InterPro" id="IPR008040">
    <property type="entry name" value="Hydant_A_N"/>
</dbReference>
<dbReference type="Pfam" id="PF19278">
    <property type="entry name" value="Hydant_A_C"/>
    <property type="match status" value="1"/>
</dbReference>
<evidence type="ECO:0000259" key="2">
    <source>
        <dbReference type="Pfam" id="PF05378"/>
    </source>
</evidence>
<evidence type="ECO:0000259" key="1">
    <source>
        <dbReference type="Pfam" id="PF01968"/>
    </source>
</evidence>
<reference evidence="5" key="1">
    <citation type="journal article" date="2019" name="Int. J. Syst. Evol. Microbiol.">
        <title>The Global Catalogue of Microorganisms (GCM) 10K type strain sequencing project: providing services to taxonomists for standard genome sequencing and annotation.</title>
        <authorList>
            <consortium name="The Broad Institute Genomics Platform"/>
            <consortium name="The Broad Institute Genome Sequencing Center for Infectious Disease"/>
            <person name="Wu L."/>
            <person name="Ma J."/>
        </authorList>
    </citation>
    <scope>NUCLEOTIDE SEQUENCE [LARGE SCALE GENOMIC DNA]</scope>
    <source>
        <strain evidence="5">KCTC 62164</strain>
    </source>
</reference>
<organism evidence="4 5">
    <name type="scientific">Kordiimonas pumila</name>
    <dbReference type="NCBI Taxonomy" id="2161677"/>
    <lineage>
        <taxon>Bacteria</taxon>
        <taxon>Pseudomonadati</taxon>
        <taxon>Pseudomonadota</taxon>
        <taxon>Alphaproteobacteria</taxon>
        <taxon>Kordiimonadales</taxon>
        <taxon>Kordiimonadaceae</taxon>
        <taxon>Kordiimonas</taxon>
    </lineage>
</organism>
<sequence length="713" mass="77661">MRRVSVDIGGTFTDCFLVWDDHYVTAKALTTHQNLALGFNASLAHAYDQIGLSLEDVMQQVDSVRYATTLGTNALIERRGPKVGLITTAGFESTVPLSRGRGYGEGVSERFKKDLPMAERPDPIVPIPLIAGVRERLSERGEVIMPLDEEDVRKQVRRLVDRGAQAYVVSLVNSVVNPAHEIRVEEIIREEYPEHTLGSAPIILAHMVVGRKGEYARTSSAIIDAFLHKAMYLGLSSLELNLRDNGHERPMQVVHNSGGMAQLNSTDALQTIHSGPVAGISASEHLAAETDIGNIVCSDMGGTSFDIGLVVKGGVKFYDFNPVIERWMVNVPMVHLVTLGAGGGSIARYDRLRKTIAVGPESAGSDPGPACYDKGGRAATVTDADLVLGYLQPDDYAGGRITLNEDRAKSVMRRTIGKPLDIDEIEVAKLIKQKIDNDMANGIAQELRARGYEPDNFTLLSYGGNGALHACGIASVIGINRVFVPPFSSIFSAVGAGNMDQLHIHERSLYLQVYDSGTRKLLSDFDSFNAHIEQLEERGKADLIRQGYDEKDIEHRLELDMRYGNQLAQTAVVVSKTRIENADDLLDVIGVFGKDYGKRYGEGSQAPEAGIRVNTVRVASYVQTPKLKFSGVLPKGSDLKDAPAAPVKRACYFVGHDDPIETGFYDLESLDFGSVVQGPAVITSQSTTFLVEPGWQISIGKYGSGWLQRSEQG</sequence>
<accession>A0ABV7D7H3</accession>
<dbReference type="Pfam" id="PF05378">
    <property type="entry name" value="Hydant_A_N"/>
    <property type="match status" value="1"/>
</dbReference>
<dbReference type="InterPro" id="IPR002821">
    <property type="entry name" value="Hydantoinase_A"/>
</dbReference>
<evidence type="ECO:0000259" key="3">
    <source>
        <dbReference type="Pfam" id="PF19278"/>
    </source>
</evidence>
<name>A0ABV7D7H3_9PROT</name>
<evidence type="ECO:0000313" key="5">
    <source>
        <dbReference type="Proteomes" id="UP001595444"/>
    </source>
</evidence>
<dbReference type="PANTHER" id="PTHR11365:SF23">
    <property type="entry name" value="HYPOTHETICAL 5-OXOPROLINASE (EUROFUNG)-RELATED"/>
    <property type="match status" value="1"/>
</dbReference>
<evidence type="ECO:0000313" key="4">
    <source>
        <dbReference type="EMBL" id="MFC3053163.1"/>
    </source>
</evidence>
<dbReference type="InterPro" id="IPR045079">
    <property type="entry name" value="Oxoprolinase-like"/>
</dbReference>
<dbReference type="Pfam" id="PF01968">
    <property type="entry name" value="Hydantoinase_A"/>
    <property type="match status" value="1"/>
</dbReference>
<comment type="caution">
    <text evidence="4">The sequence shown here is derived from an EMBL/GenBank/DDBJ whole genome shotgun (WGS) entry which is preliminary data.</text>
</comment>
<keyword evidence="5" id="KW-1185">Reference proteome</keyword>
<gene>
    <name evidence="4" type="ORF">ACFOKA_14710</name>
</gene>
<dbReference type="InterPro" id="IPR049517">
    <property type="entry name" value="ACX-like_C"/>
</dbReference>
<proteinExistence type="predicted"/>
<protein>
    <submittedName>
        <fullName evidence="4">Hydantoinase/oxoprolinase family protein</fullName>
    </submittedName>
</protein>